<dbReference type="AlphaFoldDB" id="A0A1V4JHF5"/>
<sequence>MLHLLFFNQSPAQGAPAELGLVPPGLSSAAAPRFTRTSPGGGWSCYVIALCLLSPFSKAASRDACVMLELHQDRGRDEHEPPSSPWGGFSPAVERTCLRRMTHGCGRESLQNNWLQQKKDDVGGGAQLGIVLIPTVMCEKDGENNTQGSFCASCPQG</sequence>
<gene>
    <name evidence="1" type="ORF">AV530_008417</name>
</gene>
<dbReference type="Proteomes" id="UP000190648">
    <property type="component" value="Unassembled WGS sequence"/>
</dbReference>
<proteinExistence type="predicted"/>
<reference evidence="1 2" key="1">
    <citation type="submission" date="2016-02" db="EMBL/GenBank/DDBJ databases">
        <title>Band-tailed pigeon sequencing and assembly.</title>
        <authorList>
            <person name="Soares A.E."/>
            <person name="Novak B.J."/>
            <person name="Rice E.S."/>
            <person name="O'Connell B."/>
            <person name="Chang D."/>
            <person name="Weber S."/>
            <person name="Shapiro B."/>
        </authorList>
    </citation>
    <scope>NUCLEOTIDE SEQUENCE [LARGE SCALE GENOMIC DNA]</scope>
    <source>
        <strain evidence="1">BTP2013</strain>
        <tissue evidence="1">Blood</tissue>
    </source>
</reference>
<organism evidence="1 2">
    <name type="scientific">Patagioenas fasciata monilis</name>
    <dbReference type="NCBI Taxonomy" id="372326"/>
    <lineage>
        <taxon>Eukaryota</taxon>
        <taxon>Metazoa</taxon>
        <taxon>Chordata</taxon>
        <taxon>Craniata</taxon>
        <taxon>Vertebrata</taxon>
        <taxon>Euteleostomi</taxon>
        <taxon>Archelosauria</taxon>
        <taxon>Archosauria</taxon>
        <taxon>Dinosauria</taxon>
        <taxon>Saurischia</taxon>
        <taxon>Theropoda</taxon>
        <taxon>Coelurosauria</taxon>
        <taxon>Aves</taxon>
        <taxon>Neognathae</taxon>
        <taxon>Neoaves</taxon>
        <taxon>Columbimorphae</taxon>
        <taxon>Columbiformes</taxon>
        <taxon>Columbidae</taxon>
        <taxon>Patagioenas</taxon>
    </lineage>
</organism>
<accession>A0A1V4JHF5</accession>
<name>A0A1V4JHF5_PATFA</name>
<evidence type="ECO:0000313" key="1">
    <source>
        <dbReference type="EMBL" id="OPJ71616.1"/>
    </source>
</evidence>
<dbReference type="EMBL" id="LSYS01007374">
    <property type="protein sequence ID" value="OPJ71616.1"/>
    <property type="molecule type" value="Genomic_DNA"/>
</dbReference>
<comment type="caution">
    <text evidence="1">The sequence shown here is derived from an EMBL/GenBank/DDBJ whole genome shotgun (WGS) entry which is preliminary data.</text>
</comment>
<keyword evidence="2" id="KW-1185">Reference proteome</keyword>
<protein>
    <submittedName>
        <fullName evidence="1">Uncharacterized protein</fullName>
    </submittedName>
</protein>
<evidence type="ECO:0000313" key="2">
    <source>
        <dbReference type="Proteomes" id="UP000190648"/>
    </source>
</evidence>